<dbReference type="KEGG" id="lrug:AB8B22_10215"/>
<keyword evidence="5 8" id="KW-0413">Isomerase</keyword>
<accession>A0AB39VG91</accession>
<evidence type="ECO:0000256" key="2">
    <source>
        <dbReference type="ARBA" id="ARBA00013194"/>
    </source>
</evidence>
<dbReference type="AlphaFoldDB" id="A0AB39VG91"/>
<organism evidence="8">
    <name type="scientific">Leptotrichia rugosa</name>
    <dbReference type="NCBI Taxonomy" id="3239302"/>
    <lineage>
        <taxon>Bacteria</taxon>
        <taxon>Fusobacteriati</taxon>
        <taxon>Fusobacteriota</taxon>
        <taxon>Fusobacteriia</taxon>
        <taxon>Fusobacteriales</taxon>
        <taxon>Leptotrichiaceae</taxon>
        <taxon>Leptotrichia</taxon>
    </lineage>
</organism>
<evidence type="ECO:0000256" key="3">
    <source>
        <dbReference type="ARBA" id="ARBA00022729"/>
    </source>
</evidence>
<sequence length="297" mass="32831">MKNKMKLVIVAAAICAFAISCGNSGKGGKVLFESDDKKIKVYENEVNLELEKSLFSSGVSQKDLTPDQITQMKKNIIQNIALNRALVLKAKEQKLDKDKKYTESEDILKEQSLASLAIVNDLNEKVKVSDSDAKAAYDANVAKFQRAEDTVKLQLIVFRASDKAKADAALKEVMANPADFTSFVQKYNGNSGTGTGETQEIPMSQLAKSFEPISKAVQSVSNGQVVNSVIPVGTNELYIVKVLQKNPKGQIPFETVKEDIKTQIRTQKRQMEQQTFMKSVADEFKLTNIADKIKDVK</sequence>
<evidence type="ECO:0000256" key="6">
    <source>
        <dbReference type="SAM" id="SignalP"/>
    </source>
</evidence>
<dbReference type="InterPro" id="IPR000297">
    <property type="entry name" value="PPIase_PpiC"/>
</dbReference>
<evidence type="ECO:0000256" key="5">
    <source>
        <dbReference type="ARBA" id="ARBA00023235"/>
    </source>
</evidence>
<dbReference type="Gene3D" id="3.10.50.40">
    <property type="match status" value="1"/>
</dbReference>
<dbReference type="PANTHER" id="PTHR47245">
    <property type="entry name" value="PEPTIDYLPROLYL ISOMERASE"/>
    <property type="match status" value="1"/>
</dbReference>
<dbReference type="Pfam" id="PF13145">
    <property type="entry name" value="Rotamase_2"/>
    <property type="match status" value="1"/>
</dbReference>
<evidence type="ECO:0000256" key="4">
    <source>
        <dbReference type="ARBA" id="ARBA00023110"/>
    </source>
</evidence>
<dbReference type="EC" id="5.2.1.8" evidence="2"/>
<feature type="chain" id="PRO_5044233946" description="peptidylprolyl isomerase" evidence="6">
    <location>
        <begin position="23"/>
        <end position="297"/>
    </location>
</feature>
<dbReference type="InterPro" id="IPR046357">
    <property type="entry name" value="PPIase_dom_sf"/>
</dbReference>
<evidence type="ECO:0000313" key="8">
    <source>
        <dbReference type="EMBL" id="XDU66728.1"/>
    </source>
</evidence>
<dbReference type="RefSeq" id="WP_369711014.1">
    <property type="nucleotide sequence ID" value="NZ_CP165644.1"/>
</dbReference>
<protein>
    <recommendedName>
        <fullName evidence="2">peptidylprolyl isomerase</fullName>
        <ecNumber evidence="2">5.2.1.8</ecNumber>
    </recommendedName>
</protein>
<gene>
    <name evidence="8" type="ORF">AB8B22_10215</name>
</gene>
<dbReference type="InterPro" id="IPR027304">
    <property type="entry name" value="Trigger_fact/SurA_dom_sf"/>
</dbReference>
<keyword evidence="4" id="KW-0697">Rotamase</keyword>
<evidence type="ECO:0000259" key="7">
    <source>
        <dbReference type="Pfam" id="PF13145"/>
    </source>
</evidence>
<proteinExistence type="predicted"/>
<reference evidence="8" key="1">
    <citation type="submission" date="2024-07" db="EMBL/GenBank/DDBJ databases">
        <authorList>
            <person name="Li X.-J."/>
            <person name="Wang X."/>
        </authorList>
    </citation>
    <scope>NUCLEOTIDE SEQUENCE</scope>
    <source>
        <strain evidence="8">HSP-334</strain>
    </source>
</reference>
<dbReference type="GO" id="GO:0003755">
    <property type="term" value="F:peptidyl-prolyl cis-trans isomerase activity"/>
    <property type="evidence" value="ECO:0007669"/>
    <property type="project" value="UniProtKB-KW"/>
</dbReference>
<dbReference type="PROSITE" id="PS51257">
    <property type="entry name" value="PROKAR_LIPOPROTEIN"/>
    <property type="match status" value="1"/>
</dbReference>
<feature type="domain" description="PpiC" evidence="7">
    <location>
        <begin position="128"/>
        <end position="258"/>
    </location>
</feature>
<comment type="catalytic activity">
    <reaction evidence="1">
        <text>[protein]-peptidylproline (omega=180) = [protein]-peptidylproline (omega=0)</text>
        <dbReference type="Rhea" id="RHEA:16237"/>
        <dbReference type="Rhea" id="RHEA-COMP:10747"/>
        <dbReference type="Rhea" id="RHEA-COMP:10748"/>
        <dbReference type="ChEBI" id="CHEBI:83833"/>
        <dbReference type="ChEBI" id="CHEBI:83834"/>
        <dbReference type="EC" id="5.2.1.8"/>
    </reaction>
</comment>
<feature type="signal peptide" evidence="6">
    <location>
        <begin position="1"/>
        <end position="22"/>
    </location>
</feature>
<evidence type="ECO:0000256" key="1">
    <source>
        <dbReference type="ARBA" id="ARBA00000971"/>
    </source>
</evidence>
<dbReference type="PANTHER" id="PTHR47245:SF1">
    <property type="entry name" value="FOLDASE PROTEIN PRSA"/>
    <property type="match status" value="1"/>
</dbReference>
<dbReference type="SUPFAM" id="SSF109998">
    <property type="entry name" value="Triger factor/SurA peptide-binding domain-like"/>
    <property type="match status" value="1"/>
</dbReference>
<dbReference type="EMBL" id="CP165644">
    <property type="protein sequence ID" value="XDU66728.1"/>
    <property type="molecule type" value="Genomic_DNA"/>
</dbReference>
<dbReference type="InterPro" id="IPR050245">
    <property type="entry name" value="PrsA_foldase"/>
</dbReference>
<keyword evidence="3 6" id="KW-0732">Signal</keyword>
<name>A0AB39VG91_9FUSO</name>